<protein>
    <submittedName>
        <fullName evidence="2">DUF4062 domain-containing protein</fullName>
    </submittedName>
</protein>
<accession>A0AAW7IZG0</accession>
<dbReference type="EMBL" id="JAUCAE010000003">
    <property type="protein sequence ID" value="MDM7545981.1"/>
    <property type="molecule type" value="Genomic_DNA"/>
</dbReference>
<dbReference type="InterPro" id="IPR025139">
    <property type="entry name" value="DUF4062"/>
</dbReference>
<evidence type="ECO:0000313" key="2">
    <source>
        <dbReference type="EMBL" id="MDM7545981.1"/>
    </source>
</evidence>
<gene>
    <name evidence="2" type="ORF">QUD52_02880</name>
</gene>
<evidence type="ECO:0000313" key="3">
    <source>
        <dbReference type="Proteomes" id="UP001240905"/>
    </source>
</evidence>
<dbReference type="Proteomes" id="UP001240905">
    <property type="component" value="Unassembled WGS sequence"/>
</dbReference>
<dbReference type="AlphaFoldDB" id="A0AAW7IZG0"/>
<name>A0AAW7IZG0_9LACT</name>
<feature type="domain" description="DUF4062" evidence="1">
    <location>
        <begin position="6"/>
        <end position="86"/>
    </location>
</feature>
<comment type="caution">
    <text evidence="2">The sequence shown here is derived from an EMBL/GenBank/DDBJ whole genome shotgun (WGS) entry which is preliminary data.</text>
</comment>
<evidence type="ECO:0000259" key="1">
    <source>
        <dbReference type="Pfam" id="PF13271"/>
    </source>
</evidence>
<organism evidence="2 3">
    <name type="scientific">Lactococcus lactis</name>
    <dbReference type="NCBI Taxonomy" id="1358"/>
    <lineage>
        <taxon>Bacteria</taxon>
        <taxon>Bacillati</taxon>
        <taxon>Bacillota</taxon>
        <taxon>Bacilli</taxon>
        <taxon>Lactobacillales</taxon>
        <taxon>Streptococcaceae</taxon>
        <taxon>Lactococcus</taxon>
    </lineage>
</organism>
<proteinExistence type="predicted"/>
<dbReference type="RefSeq" id="WP_141347665.1">
    <property type="nucleotide sequence ID" value="NZ_CP095737.1"/>
</dbReference>
<reference evidence="2" key="1">
    <citation type="submission" date="2023-06" db="EMBL/GenBank/DDBJ databases">
        <title>Draft Genome Sequences of lactic acid bacteria strains isolated from fermented milk products.</title>
        <authorList>
            <person name="Elcheninov A.G."/>
            <person name="Klyukina A."/>
            <person name="Zayulina K.S."/>
            <person name="Gavirova L.A."/>
            <person name="Shcherbakova P.A."/>
            <person name="Shestakov A.I."/>
            <person name="Kublanov I.V."/>
            <person name="Kochetkova T.V."/>
        </authorList>
    </citation>
    <scope>NUCLEOTIDE SEQUENCE</scope>
    <source>
        <strain evidence="2">TOM.142</strain>
    </source>
</reference>
<sequence length="352" mass="40530">MEKKYQVFISSTYNDLKDERQEVVESVLNAGHIPAGMEIFKPGSSQEVTIKRWIEQSDIYLLLLGPRYGTLNETGISYTQWEYELAKKLGKPMFSLVLTDSYIQKMVENKKIKVSEVETSNTLYKNFKEEVMSSLVGQVDHPAIIRSVVADSIREIESNYSEKLEGWIKGSFLDELLELRSDKEKLSMKLLSRQEEVIDMQRELDGVKDEYIGSFTFTGVREVLNSTIINEQDIEKVIIDVVNKKYSLERNFIEPPVNESLSDKEFDSIKGVSALEYLVKSKDSLLTSGLNLKLNNLYDRVVQQSIVTKWEQFSLVNKTNFNGIIPRDVYYLNNYGKKFIAMVDLSTIKNQE</sequence>
<dbReference type="Pfam" id="PF13271">
    <property type="entry name" value="DUF4062"/>
    <property type="match status" value="1"/>
</dbReference>